<dbReference type="GO" id="GO:0032263">
    <property type="term" value="P:GMP salvage"/>
    <property type="evidence" value="ECO:0007669"/>
    <property type="project" value="TreeGrafter"/>
</dbReference>
<dbReference type="InterPro" id="IPR000836">
    <property type="entry name" value="PRTase_dom"/>
</dbReference>
<keyword evidence="6 15" id="KW-0963">Cytoplasm</keyword>
<dbReference type="EMBL" id="SIHI01000001">
    <property type="protein sequence ID" value="TWT58029.1"/>
    <property type="molecule type" value="Genomic_DNA"/>
</dbReference>
<dbReference type="GO" id="GO:0046100">
    <property type="term" value="P:hypoxanthine metabolic process"/>
    <property type="evidence" value="ECO:0007669"/>
    <property type="project" value="TreeGrafter"/>
</dbReference>
<dbReference type="Proteomes" id="UP000317243">
    <property type="component" value="Unassembled WGS sequence"/>
</dbReference>
<comment type="catalytic activity">
    <reaction evidence="13">
        <text>GMP + diphosphate = guanine + 5-phospho-alpha-D-ribose 1-diphosphate</text>
        <dbReference type="Rhea" id="RHEA:25424"/>
        <dbReference type="ChEBI" id="CHEBI:16235"/>
        <dbReference type="ChEBI" id="CHEBI:33019"/>
        <dbReference type="ChEBI" id="CHEBI:58017"/>
        <dbReference type="ChEBI" id="CHEBI:58115"/>
        <dbReference type="EC" id="2.4.2.8"/>
    </reaction>
    <physiologicalReaction direction="right-to-left" evidence="13">
        <dbReference type="Rhea" id="RHEA:25426"/>
    </physiologicalReaction>
</comment>
<dbReference type="GO" id="GO:0052657">
    <property type="term" value="F:guanine phosphoribosyltransferase activity"/>
    <property type="evidence" value="ECO:0007669"/>
    <property type="project" value="RHEA"/>
</dbReference>
<dbReference type="RefSeq" id="WP_231740718.1">
    <property type="nucleotide sequence ID" value="NZ_SIHI01000001.1"/>
</dbReference>
<protein>
    <recommendedName>
        <fullName evidence="5 15">Hypoxanthine phosphoribosyltransferase</fullName>
        <ecNumber evidence="5 15">2.4.2.8</ecNumber>
    </recommendedName>
</protein>
<comment type="similarity">
    <text evidence="4 15">Belongs to the purine/pyrimidine phosphoribosyltransferase family.</text>
</comment>
<dbReference type="AlphaFoldDB" id="A0A5C5X5W5"/>
<evidence type="ECO:0000256" key="8">
    <source>
        <dbReference type="ARBA" id="ARBA00022679"/>
    </source>
</evidence>
<organism evidence="17 18">
    <name type="scientific">Thalassoglobus neptunius</name>
    <dbReference type="NCBI Taxonomy" id="1938619"/>
    <lineage>
        <taxon>Bacteria</taxon>
        <taxon>Pseudomonadati</taxon>
        <taxon>Planctomycetota</taxon>
        <taxon>Planctomycetia</taxon>
        <taxon>Planctomycetales</taxon>
        <taxon>Planctomycetaceae</taxon>
        <taxon>Thalassoglobus</taxon>
    </lineage>
</organism>
<keyword evidence="10 15" id="KW-0660">Purine salvage</keyword>
<evidence type="ECO:0000256" key="15">
    <source>
        <dbReference type="RuleBase" id="RU364099"/>
    </source>
</evidence>
<evidence type="ECO:0000256" key="11">
    <source>
        <dbReference type="ARBA" id="ARBA00022741"/>
    </source>
</evidence>
<dbReference type="EC" id="2.4.2.8" evidence="5 15"/>
<evidence type="ECO:0000256" key="2">
    <source>
        <dbReference type="ARBA" id="ARBA00004496"/>
    </source>
</evidence>
<sequence length="175" mass="20091">MHDDIRCLISESEIHAAVERLGRQISDDFGDSELTVLGILTGSIVLVTDLMRRIEVRHQLGLIQASSYRGETTQPDELIINLETLPEIRGRDVLIVDDIFDTGRTMTKVQRELERFQPRRIRSAVLLWKKSRTEGPVRPDYHCFDIPDEFVVGYGLDYNGEYRHLPYIGVLPPQS</sequence>
<dbReference type="Pfam" id="PF00156">
    <property type="entry name" value="Pribosyltran"/>
    <property type="match status" value="1"/>
</dbReference>
<evidence type="ECO:0000256" key="13">
    <source>
        <dbReference type="ARBA" id="ARBA00048811"/>
    </source>
</evidence>
<comment type="pathway">
    <text evidence="3 15">Purine metabolism; IMP biosynthesis via salvage pathway; IMP from hypoxanthine: step 1/1.</text>
</comment>
<dbReference type="GO" id="GO:0000287">
    <property type="term" value="F:magnesium ion binding"/>
    <property type="evidence" value="ECO:0007669"/>
    <property type="project" value="TreeGrafter"/>
</dbReference>
<dbReference type="GO" id="GO:0000166">
    <property type="term" value="F:nucleotide binding"/>
    <property type="evidence" value="ECO:0007669"/>
    <property type="project" value="UniProtKB-KW"/>
</dbReference>
<keyword evidence="11 15" id="KW-0547">Nucleotide-binding</keyword>
<dbReference type="PANTHER" id="PTHR43340:SF1">
    <property type="entry name" value="HYPOXANTHINE PHOSPHORIBOSYLTRANSFERASE"/>
    <property type="match status" value="1"/>
</dbReference>
<dbReference type="Gene3D" id="3.40.50.2020">
    <property type="match status" value="1"/>
</dbReference>
<dbReference type="CDD" id="cd06223">
    <property type="entry name" value="PRTases_typeI"/>
    <property type="match status" value="1"/>
</dbReference>
<evidence type="ECO:0000256" key="9">
    <source>
        <dbReference type="ARBA" id="ARBA00022723"/>
    </source>
</evidence>
<dbReference type="NCBIfam" id="TIGR01203">
    <property type="entry name" value="HGPRTase"/>
    <property type="match status" value="1"/>
</dbReference>
<evidence type="ECO:0000256" key="6">
    <source>
        <dbReference type="ARBA" id="ARBA00022490"/>
    </source>
</evidence>
<evidence type="ECO:0000256" key="1">
    <source>
        <dbReference type="ARBA" id="ARBA00001946"/>
    </source>
</evidence>
<dbReference type="GO" id="GO:0005829">
    <property type="term" value="C:cytosol"/>
    <property type="evidence" value="ECO:0007669"/>
    <property type="project" value="TreeGrafter"/>
</dbReference>
<name>A0A5C5X5W5_9PLAN</name>
<comment type="subcellular location">
    <subcellularLocation>
        <location evidence="2 15">Cytoplasm</location>
    </subcellularLocation>
</comment>
<reference evidence="17 18" key="1">
    <citation type="submission" date="2019-02" db="EMBL/GenBank/DDBJ databases">
        <title>Deep-cultivation of Planctomycetes and their phenomic and genomic characterization uncovers novel biology.</title>
        <authorList>
            <person name="Wiegand S."/>
            <person name="Jogler M."/>
            <person name="Boedeker C."/>
            <person name="Pinto D."/>
            <person name="Vollmers J."/>
            <person name="Rivas-Marin E."/>
            <person name="Kohn T."/>
            <person name="Peeters S.H."/>
            <person name="Heuer A."/>
            <person name="Rast P."/>
            <person name="Oberbeckmann S."/>
            <person name="Bunk B."/>
            <person name="Jeske O."/>
            <person name="Meyerdierks A."/>
            <person name="Storesund J.E."/>
            <person name="Kallscheuer N."/>
            <person name="Luecker S."/>
            <person name="Lage O.M."/>
            <person name="Pohl T."/>
            <person name="Merkel B.J."/>
            <person name="Hornburger P."/>
            <person name="Mueller R.-W."/>
            <person name="Bruemmer F."/>
            <person name="Labrenz M."/>
            <person name="Spormann A.M."/>
            <person name="Op Den Camp H."/>
            <person name="Overmann J."/>
            <person name="Amann R."/>
            <person name="Jetten M.S.M."/>
            <person name="Mascher T."/>
            <person name="Medema M.H."/>
            <person name="Devos D.P."/>
            <person name="Kaster A.-K."/>
            <person name="Ovreas L."/>
            <person name="Rohde M."/>
            <person name="Galperin M.Y."/>
            <person name="Jogler C."/>
        </authorList>
    </citation>
    <scope>NUCLEOTIDE SEQUENCE [LARGE SCALE GENOMIC DNA]</scope>
    <source>
        <strain evidence="17 18">KOR42</strain>
    </source>
</reference>
<dbReference type="GO" id="GO:0006166">
    <property type="term" value="P:purine ribonucleoside salvage"/>
    <property type="evidence" value="ECO:0007669"/>
    <property type="project" value="UniProtKB-KW"/>
</dbReference>
<evidence type="ECO:0000256" key="10">
    <source>
        <dbReference type="ARBA" id="ARBA00022726"/>
    </source>
</evidence>
<evidence type="ECO:0000313" key="17">
    <source>
        <dbReference type="EMBL" id="TWT58029.1"/>
    </source>
</evidence>
<keyword evidence="12 15" id="KW-0460">Magnesium</keyword>
<evidence type="ECO:0000256" key="7">
    <source>
        <dbReference type="ARBA" id="ARBA00022676"/>
    </source>
</evidence>
<keyword evidence="7 15" id="KW-0328">Glycosyltransferase</keyword>
<evidence type="ECO:0000256" key="5">
    <source>
        <dbReference type="ARBA" id="ARBA00011895"/>
    </source>
</evidence>
<dbReference type="InterPro" id="IPR050408">
    <property type="entry name" value="HGPRT"/>
</dbReference>
<comment type="caution">
    <text evidence="17">The sequence shown here is derived from an EMBL/GenBank/DDBJ whole genome shotgun (WGS) entry which is preliminary data.</text>
</comment>
<feature type="domain" description="Phosphoribosyltransferase" evidence="16">
    <location>
        <begin position="12"/>
        <end position="158"/>
    </location>
</feature>
<comment type="cofactor">
    <cofactor evidence="1 15">
        <name>Mg(2+)</name>
        <dbReference type="ChEBI" id="CHEBI:18420"/>
    </cofactor>
</comment>
<evidence type="ECO:0000256" key="3">
    <source>
        <dbReference type="ARBA" id="ARBA00004669"/>
    </source>
</evidence>
<dbReference type="SUPFAM" id="SSF53271">
    <property type="entry name" value="PRTase-like"/>
    <property type="match status" value="1"/>
</dbReference>
<gene>
    <name evidence="17" type="primary">hpt</name>
    <name evidence="17" type="ORF">KOR42_13980</name>
</gene>
<accession>A0A5C5X5W5</accession>
<dbReference type="GO" id="GO:0006178">
    <property type="term" value="P:guanine salvage"/>
    <property type="evidence" value="ECO:0007669"/>
    <property type="project" value="TreeGrafter"/>
</dbReference>
<dbReference type="GO" id="GO:0032264">
    <property type="term" value="P:IMP salvage"/>
    <property type="evidence" value="ECO:0007669"/>
    <property type="project" value="UniProtKB-UniPathway"/>
</dbReference>
<evidence type="ECO:0000256" key="12">
    <source>
        <dbReference type="ARBA" id="ARBA00022842"/>
    </source>
</evidence>
<dbReference type="PANTHER" id="PTHR43340">
    <property type="entry name" value="HYPOXANTHINE-GUANINE PHOSPHORIBOSYLTRANSFERASE"/>
    <property type="match status" value="1"/>
</dbReference>
<evidence type="ECO:0000256" key="14">
    <source>
        <dbReference type="ARBA" id="ARBA00049402"/>
    </source>
</evidence>
<evidence type="ECO:0000256" key="4">
    <source>
        <dbReference type="ARBA" id="ARBA00008391"/>
    </source>
</evidence>
<keyword evidence="18" id="KW-1185">Reference proteome</keyword>
<evidence type="ECO:0000259" key="16">
    <source>
        <dbReference type="Pfam" id="PF00156"/>
    </source>
</evidence>
<comment type="catalytic activity">
    <reaction evidence="14">
        <text>IMP + diphosphate = hypoxanthine + 5-phospho-alpha-D-ribose 1-diphosphate</text>
        <dbReference type="Rhea" id="RHEA:17973"/>
        <dbReference type="ChEBI" id="CHEBI:17368"/>
        <dbReference type="ChEBI" id="CHEBI:33019"/>
        <dbReference type="ChEBI" id="CHEBI:58017"/>
        <dbReference type="ChEBI" id="CHEBI:58053"/>
        <dbReference type="EC" id="2.4.2.8"/>
    </reaction>
    <physiologicalReaction direction="right-to-left" evidence="14">
        <dbReference type="Rhea" id="RHEA:17975"/>
    </physiologicalReaction>
</comment>
<dbReference type="UniPathway" id="UPA00591">
    <property type="reaction ID" value="UER00648"/>
</dbReference>
<dbReference type="InterPro" id="IPR029057">
    <property type="entry name" value="PRTase-like"/>
</dbReference>
<evidence type="ECO:0000313" key="18">
    <source>
        <dbReference type="Proteomes" id="UP000317243"/>
    </source>
</evidence>
<proteinExistence type="inferred from homology"/>
<keyword evidence="9 15" id="KW-0479">Metal-binding</keyword>
<dbReference type="InterPro" id="IPR005904">
    <property type="entry name" value="Hxn_phspho_trans"/>
</dbReference>
<keyword evidence="8 15" id="KW-0808">Transferase</keyword>
<dbReference type="GO" id="GO:0004422">
    <property type="term" value="F:hypoxanthine phosphoribosyltransferase activity"/>
    <property type="evidence" value="ECO:0007669"/>
    <property type="project" value="InterPro"/>
</dbReference>